<reference evidence="1 2" key="1">
    <citation type="submission" date="2016-02" db="EMBL/GenBank/DDBJ databases">
        <authorList>
            <person name="Wen L."/>
            <person name="He K."/>
            <person name="Yang H."/>
        </authorList>
    </citation>
    <scope>NUCLEOTIDE SEQUENCE [LARGE SCALE GENOMIC DNA]</scope>
    <source>
        <strain evidence="1">ShG14-8</strain>
    </source>
</reference>
<dbReference type="EMBL" id="LSLI01000014">
    <property type="protein sequence ID" value="KXS32964.1"/>
    <property type="molecule type" value="Genomic_DNA"/>
</dbReference>
<proteinExistence type="predicted"/>
<dbReference type="InterPro" id="IPR016155">
    <property type="entry name" value="Mopterin_synth/thiamin_S_b"/>
</dbReference>
<evidence type="ECO:0000313" key="2">
    <source>
        <dbReference type="Proteomes" id="UP000070578"/>
    </source>
</evidence>
<dbReference type="Proteomes" id="UP000070578">
    <property type="component" value="Unassembled WGS sequence"/>
</dbReference>
<gene>
    <name evidence="1" type="ORF">AWT59_0891</name>
</gene>
<dbReference type="Pfam" id="PF02597">
    <property type="entry name" value="ThiS"/>
    <property type="match status" value="1"/>
</dbReference>
<dbReference type="CDD" id="cd00754">
    <property type="entry name" value="Ubl_MoaD"/>
    <property type="match status" value="1"/>
</dbReference>
<name>A0A139BVE4_9PROT</name>
<evidence type="ECO:0000313" key="1">
    <source>
        <dbReference type="EMBL" id="KXS32964.1"/>
    </source>
</evidence>
<comment type="caution">
    <text evidence="1">The sequence shown here is derived from an EMBL/GenBank/DDBJ whole genome shotgun (WGS) entry which is preliminary data.</text>
</comment>
<dbReference type="Gene3D" id="3.10.20.30">
    <property type="match status" value="1"/>
</dbReference>
<protein>
    <submittedName>
        <fullName evidence="1">ThiamineS protein</fullName>
    </submittedName>
</protein>
<accession>A0A139BVE4</accession>
<dbReference type="InterPro" id="IPR003749">
    <property type="entry name" value="ThiS/MoaD-like"/>
</dbReference>
<dbReference type="AlphaFoldDB" id="A0A139BVE4"/>
<organism evidence="1 2">
    <name type="scientific">Candidatus Gallionella acididurans</name>
    <dbReference type="NCBI Taxonomy" id="1796491"/>
    <lineage>
        <taxon>Bacteria</taxon>
        <taxon>Pseudomonadati</taxon>
        <taxon>Pseudomonadota</taxon>
        <taxon>Betaproteobacteria</taxon>
        <taxon>Nitrosomonadales</taxon>
        <taxon>Gallionellaceae</taxon>
        <taxon>Gallionella</taxon>
    </lineage>
</organism>
<dbReference type="SUPFAM" id="SSF54285">
    <property type="entry name" value="MoaD/ThiS"/>
    <property type="match status" value="1"/>
</dbReference>
<reference evidence="1 2" key="2">
    <citation type="submission" date="2016-03" db="EMBL/GenBank/DDBJ databases">
        <title>New uncultured bacterium of the family Gallionellaceae from acid mine drainage: description and reconstruction of genome based on metagenomic analysis of microbial community.</title>
        <authorList>
            <person name="Kadnikov V."/>
            <person name="Ivasenko D."/>
            <person name="Beletsky A."/>
            <person name="Mardanov A."/>
            <person name="Danilova E."/>
            <person name="Pimenov N."/>
            <person name="Karnachuk O."/>
            <person name="Ravin N."/>
        </authorList>
    </citation>
    <scope>NUCLEOTIDE SEQUENCE [LARGE SCALE GENOMIC DNA]</scope>
    <source>
        <strain evidence="1">ShG14-8</strain>
    </source>
</reference>
<dbReference type="InterPro" id="IPR012675">
    <property type="entry name" value="Beta-grasp_dom_sf"/>
</dbReference>
<sequence>MIKVLFFGPVAERVGASEVQVPFRTGILLQEVRAQLQESHPAAFEIVCFTAVNGEHALDMSLPLADHSEVVFMSKFSGG</sequence>